<dbReference type="EMBL" id="AZSP01000391">
    <property type="protein sequence ID" value="PVE04336.1"/>
    <property type="molecule type" value="Genomic_DNA"/>
</dbReference>
<comment type="caution">
    <text evidence="1">The sequence shown here is derived from an EMBL/GenBank/DDBJ whole genome shotgun (WGS) entry which is preliminary data.</text>
</comment>
<sequence>MQDDELLGRVREMRARGSGPKQIAKVLGLRPAQATALVRRVAEAQQAGIEPAERAVVACFVNAGWSVGLGMDAAPDWAASDPLHDREDLGTGGFAQVLLARQERASRVTVCGILVDVYCLGVKNVTGPEVMGAGSLQAYARSYYSAFDHPPLSIGVEQAQAIVHGAIAYARALGFEPATGFDAAAGHLGPAPADLPEIRYGQDGKPLYISGPHDDPRAIVRQLERTCGADNYHYIAHL</sequence>
<keyword evidence="2" id="KW-1185">Reference proteome</keyword>
<accession>A0A2T7SND5</accession>
<reference evidence="1 2" key="1">
    <citation type="submission" date="2013-12" db="EMBL/GenBank/DDBJ databases">
        <title>Annotated genome of Streptomyces scopuliridis.</title>
        <authorList>
            <person name="Olson J.B."/>
        </authorList>
    </citation>
    <scope>NUCLEOTIDE SEQUENCE [LARGE SCALE GENOMIC DNA]</scope>
    <source>
        <strain evidence="1 2">RB72</strain>
    </source>
</reference>
<dbReference type="RefSeq" id="WP_030353289.1">
    <property type="nucleotide sequence ID" value="NZ_AZSP01000391.1"/>
</dbReference>
<proteinExistence type="predicted"/>
<organism evidence="1 2">
    <name type="scientific">Streptomyces scopuliridis RB72</name>
    <dbReference type="NCBI Taxonomy" id="1440053"/>
    <lineage>
        <taxon>Bacteria</taxon>
        <taxon>Bacillati</taxon>
        <taxon>Actinomycetota</taxon>
        <taxon>Actinomycetes</taxon>
        <taxon>Kitasatosporales</taxon>
        <taxon>Streptomycetaceae</taxon>
        <taxon>Streptomyces</taxon>
    </lineage>
</organism>
<dbReference type="STRING" id="1440053.GCA_000718095_04279"/>
<evidence type="ECO:0000313" key="2">
    <source>
        <dbReference type="Proteomes" id="UP000245992"/>
    </source>
</evidence>
<gene>
    <name evidence="1" type="ORF">Y717_12560</name>
</gene>
<evidence type="ECO:0000313" key="1">
    <source>
        <dbReference type="EMBL" id="PVE04336.1"/>
    </source>
</evidence>
<name>A0A2T7SND5_9ACTN</name>
<dbReference type="Proteomes" id="UP000245992">
    <property type="component" value="Unassembled WGS sequence"/>
</dbReference>
<protein>
    <submittedName>
        <fullName evidence="1">Uncharacterized protein</fullName>
    </submittedName>
</protein>
<dbReference type="AlphaFoldDB" id="A0A2T7SND5"/>